<reference evidence="4" key="2">
    <citation type="submission" date="2022-09" db="EMBL/GenBank/DDBJ databases">
        <authorList>
            <person name="Sun Q."/>
            <person name="Ohkuma M."/>
        </authorList>
    </citation>
    <scope>NUCLEOTIDE SEQUENCE</scope>
    <source>
        <strain evidence="4">JCM 13583</strain>
    </source>
</reference>
<evidence type="ECO:0000259" key="3">
    <source>
        <dbReference type="Pfam" id="PF22691"/>
    </source>
</evidence>
<dbReference type="GO" id="GO:0016747">
    <property type="term" value="F:acyltransferase activity, transferring groups other than amino-acyl groups"/>
    <property type="evidence" value="ECO:0007669"/>
    <property type="project" value="InterPro"/>
</dbReference>
<dbReference type="SUPFAM" id="SSF53901">
    <property type="entry name" value="Thiolase-like"/>
    <property type="match status" value="2"/>
</dbReference>
<dbReference type="InterPro" id="IPR020616">
    <property type="entry name" value="Thiolase_N"/>
</dbReference>
<reference evidence="4" key="1">
    <citation type="journal article" date="2014" name="Int. J. Syst. Evol. Microbiol.">
        <title>Complete genome sequence of Corynebacterium casei LMG S-19264T (=DSM 44701T), isolated from a smear-ripened cheese.</title>
        <authorList>
            <consortium name="US DOE Joint Genome Institute (JGI-PGF)"/>
            <person name="Walter F."/>
            <person name="Albersmeier A."/>
            <person name="Kalinowski J."/>
            <person name="Ruckert C."/>
        </authorList>
    </citation>
    <scope>NUCLEOTIDE SEQUENCE</scope>
    <source>
        <strain evidence="4">JCM 13583</strain>
    </source>
</reference>
<dbReference type="Pfam" id="PF00108">
    <property type="entry name" value="Thiolase_N"/>
    <property type="match status" value="1"/>
</dbReference>
<evidence type="ECO:0000313" key="4">
    <source>
        <dbReference type="EMBL" id="GGM77729.1"/>
    </source>
</evidence>
<dbReference type="PANTHER" id="PTHR42870:SF1">
    <property type="entry name" value="NON-SPECIFIC LIPID-TRANSFER PROTEIN-LIKE 2"/>
    <property type="match status" value="1"/>
</dbReference>
<gene>
    <name evidence="4" type="ORF">GCM10007108_14830</name>
</gene>
<dbReference type="GO" id="GO:0008299">
    <property type="term" value="P:isoprenoid biosynthetic process"/>
    <property type="evidence" value="ECO:0007669"/>
    <property type="project" value="UniProtKB-KW"/>
</dbReference>
<keyword evidence="1" id="KW-0414">Isoprene biosynthesis</keyword>
<dbReference type="InterPro" id="IPR055140">
    <property type="entry name" value="Thiolase_C_2"/>
</dbReference>
<dbReference type="Proteomes" id="UP000632195">
    <property type="component" value="Unassembled WGS sequence"/>
</dbReference>
<protein>
    <submittedName>
        <fullName evidence="4">Acetyl-CoA acetyltransferase</fullName>
    </submittedName>
</protein>
<dbReference type="PIRSF" id="PIRSF000429">
    <property type="entry name" value="Ac-CoA_Ac_transf"/>
    <property type="match status" value="1"/>
</dbReference>
<accession>A0AA37FA27</accession>
<dbReference type="PANTHER" id="PTHR42870">
    <property type="entry name" value="ACETYL-COA C-ACETYLTRANSFERASE"/>
    <property type="match status" value="1"/>
</dbReference>
<evidence type="ECO:0000259" key="2">
    <source>
        <dbReference type="Pfam" id="PF00108"/>
    </source>
</evidence>
<proteinExistence type="predicted"/>
<name>A0AA37FA27_9ARCH</name>
<feature type="domain" description="Thiolase N-terminal" evidence="2">
    <location>
        <begin position="8"/>
        <end position="218"/>
    </location>
</feature>
<dbReference type="AlphaFoldDB" id="A0AA37FA27"/>
<dbReference type="InterPro" id="IPR016039">
    <property type="entry name" value="Thiolase-like"/>
</dbReference>
<dbReference type="InterPro" id="IPR002155">
    <property type="entry name" value="Thiolase"/>
</dbReference>
<feature type="domain" description="Thiolase C-terminal" evidence="3">
    <location>
        <begin position="273"/>
        <end position="408"/>
    </location>
</feature>
<dbReference type="EMBL" id="BMNY01000003">
    <property type="protein sequence ID" value="GGM77729.1"/>
    <property type="molecule type" value="Genomic_DNA"/>
</dbReference>
<comment type="caution">
    <text evidence="4">The sequence shown here is derived from an EMBL/GenBank/DDBJ whole genome shotgun (WGS) entry which is preliminary data.</text>
</comment>
<organism evidence="4 5">
    <name type="scientific">Thermogymnomonas acidicola</name>
    <dbReference type="NCBI Taxonomy" id="399579"/>
    <lineage>
        <taxon>Archaea</taxon>
        <taxon>Methanobacteriati</taxon>
        <taxon>Thermoplasmatota</taxon>
        <taxon>Thermoplasmata</taxon>
        <taxon>Thermoplasmatales</taxon>
        <taxon>Thermogymnomonas</taxon>
    </lineage>
</organism>
<sequence length="411" mass="44909">MVTGGVSKFAKAHTSRDSRYLVKEALDYALSDVGMDVSDIDGSVGAYFSEHFQRQLLGTAMVHDYLGLNPKPHKRVEGGGATGGLAFQAAYEEVASGRMDVCLVFGFENMSHVSTWKGNEFIAMASDMNFDYPVGGFYTAYYAMMAVRHMHQFGTTVEQMAKVSVKNHGNARYNRYAQSPMEITVEDVRRAPMISYPFTRLDVCTMSDGAAVAILASEDRAFQYTDRPTRIEAIGSGSDTMRLSDRPRGKVPLLPHEEAEWYRDLDYPGLHNFRAARVAAIEAYKKAGIEDPAEQVDFMEVHDAYTSLELQLYEDLGLARIGHGGELLDSGFTEMGGKVPVNPSGGLLGCGHAIGATGIMLSVFTHWQLQHSVEKHLGSGRLQVPNAKRGLVLDLAGTGTLITVTVMGASR</sequence>
<dbReference type="Pfam" id="PF22691">
    <property type="entry name" value="Thiolase_C_1"/>
    <property type="match status" value="1"/>
</dbReference>
<dbReference type="Gene3D" id="3.40.47.10">
    <property type="match status" value="1"/>
</dbReference>
<dbReference type="CDD" id="cd00829">
    <property type="entry name" value="SCP-x_thiolase"/>
    <property type="match status" value="1"/>
</dbReference>
<evidence type="ECO:0000256" key="1">
    <source>
        <dbReference type="ARBA" id="ARBA00023229"/>
    </source>
</evidence>
<keyword evidence="5" id="KW-1185">Reference proteome</keyword>
<evidence type="ECO:0000313" key="5">
    <source>
        <dbReference type="Proteomes" id="UP000632195"/>
    </source>
</evidence>